<evidence type="ECO:0000259" key="4">
    <source>
        <dbReference type="Pfam" id="PF20147"/>
    </source>
</evidence>
<keyword evidence="6" id="KW-1185">Reference proteome</keyword>
<sequence>MVKLCVIVGEARRAFEVDIGDAELVYALKAAIKAVELNDLRNVDANNLVLFLAKKGNAWLDMAGAVAVTLDGHRHPQGFDEMDPTLWIQNDKYFGKNFQPREDQIHVLVVLPELQRAASIRKQLRYKKLIPEGLCEKLLSAVAKYLGYLYDFDYTFEKFPKIDDVFDAVQKKDWEFRLKQGNPLVHVELPHFFTEDEWNELKDLNERTYRRIHDSMVPSTSRGKLCIVLPHAIFNGDRVIRYKKIATKANVVRDATEFIVQDGGA</sequence>
<protein>
    <recommendedName>
        <fullName evidence="4">Crinkler effector protein N-terminal domain-containing protein</fullName>
    </recommendedName>
</protein>
<dbReference type="GO" id="GO:0005576">
    <property type="term" value="C:extracellular region"/>
    <property type="evidence" value="ECO:0007669"/>
    <property type="project" value="UniProtKB-SubCell"/>
</dbReference>
<dbReference type="Pfam" id="PF20147">
    <property type="entry name" value="Crinkler"/>
    <property type="match status" value="1"/>
</dbReference>
<dbReference type="Proteomes" id="UP001632037">
    <property type="component" value="Unassembled WGS sequence"/>
</dbReference>
<evidence type="ECO:0000256" key="2">
    <source>
        <dbReference type="ARBA" id="ARBA00004613"/>
    </source>
</evidence>
<keyword evidence="3" id="KW-0964">Secreted</keyword>
<feature type="domain" description="Crinkler effector protein N-terminal" evidence="4">
    <location>
        <begin position="5"/>
        <end position="110"/>
    </location>
</feature>
<gene>
    <name evidence="5" type="ORF">V7S43_002050</name>
</gene>
<evidence type="ECO:0000313" key="5">
    <source>
        <dbReference type="EMBL" id="KAL3672758.1"/>
    </source>
</evidence>
<dbReference type="GO" id="GO:0043657">
    <property type="term" value="C:host cell"/>
    <property type="evidence" value="ECO:0007669"/>
    <property type="project" value="UniProtKB-SubCell"/>
</dbReference>
<comment type="subcellular location">
    <subcellularLocation>
        <location evidence="1">Host cell</location>
    </subcellularLocation>
    <subcellularLocation>
        <location evidence="2">Secreted</location>
    </subcellularLocation>
</comment>
<evidence type="ECO:0000256" key="3">
    <source>
        <dbReference type="ARBA" id="ARBA00022525"/>
    </source>
</evidence>
<proteinExistence type="predicted"/>
<reference evidence="5 6" key="1">
    <citation type="submission" date="2024-09" db="EMBL/GenBank/DDBJ databases">
        <title>Genome sequencing and assembly of Phytophthora oleae, isolate VK10A, causative agent of rot of olive drupes.</title>
        <authorList>
            <person name="Conti Taguali S."/>
            <person name="Riolo M."/>
            <person name="La Spada F."/>
            <person name="Cacciola S.O."/>
            <person name="Dionisio G."/>
        </authorList>
    </citation>
    <scope>NUCLEOTIDE SEQUENCE [LARGE SCALE GENOMIC DNA]</scope>
    <source>
        <strain evidence="5 6">VK10A</strain>
    </source>
</reference>
<name>A0ABD3G1A6_9STRA</name>
<dbReference type="InterPro" id="IPR045379">
    <property type="entry name" value="Crinkler_N"/>
</dbReference>
<dbReference type="EMBL" id="JBIMZQ010000003">
    <property type="protein sequence ID" value="KAL3672758.1"/>
    <property type="molecule type" value="Genomic_DNA"/>
</dbReference>
<evidence type="ECO:0000313" key="6">
    <source>
        <dbReference type="Proteomes" id="UP001632037"/>
    </source>
</evidence>
<accession>A0ABD3G1A6</accession>
<evidence type="ECO:0000256" key="1">
    <source>
        <dbReference type="ARBA" id="ARBA00004340"/>
    </source>
</evidence>
<comment type="caution">
    <text evidence="5">The sequence shown here is derived from an EMBL/GenBank/DDBJ whole genome shotgun (WGS) entry which is preliminary data.</text>
</comment>
<organism evidence="5 6">
    <name type="scientific">Phytophthora oleae</name>
    <dbReference type="NCBI Taxonomy" id="2107226"/>
    <lineage>
        <taxon>Eukaryota</taxon>
        <taxon>Sar</taxon>
        <taxon>Stramenopiles</taxon>
        <taxon>Oomycota</taxon>
        <taxon>Peronosporomycetes</taxon>
        <taxon>Peronosporales</taxon>
        <taxon>Peronosporaceae</taxon>
        <taxon>Phytophthora</taxon>
    </lineage>
</organism>
<dbReference type="AlphaFoldDB" id="A0ABD3G1A6"/>